<gene>
    <name evidence="2" type="ORF">Tco025E_04249</name>
</gene>
<dbReference type="Proteomes" id="UP000284403">
    <property type="component" value="Unassembled WGS sequence"/>
</dbReference>
<evidence type="ECO:0000256" key="1">
    <source>
        <dbReference type="SAM" id="MobiDB-lite"/>
    </source>
</evidence>
<evidence type="ECO:0000313" key="3">
    <source>
        <dbReference type="Proteomes" id="UP000284403"/>
    </source>
</evidence>
<comment type="caution">
    <text evidence="2">The sequence shown here is derived from an EMBL/GenBank/DDBJ whole genome shotgun (WGS) entry which is preliminary data.</text>
</comment>
<feature type="compositionally biased region" description="Polar residues" evidence="1">
    <location>
        <begin position="103"/>
        <end position="112"/>
    </location>
</feature>
<feature type="region of interest" description="Disordered" evidence="1">
    <location>
        <begin position="22"/>
        <end position="61"/>
    </location>
</feature>
<evidence type="ECO:0000313" key="2">
    <source>
        <dbReference type="EMBL" id="RNF19085.1"/>
    </source>
</evidence>
<dbReference type="GeneID" id="40317860"/>
<dbReference type="RefSeq" id="XP_029228710.1">
    <property type="nucleotide sequence ID" value="XM_029371161.1"/>
</dbReference>
<feature type="compositionally biased region" description="Low complexity" evidence="1">
    <location>
        <begin position="47"/>
        <end position="58"/>
    </location>
</feature>
<organism evidence="2 3">
    <name type="scientific">Trypanosoma conorhini</name>
    <dbReference type="NCBI Taxonomy" id="83891"/>
    <lineage>
        <taxon>Eukaryota</taxon>
        <taxon>Discoba</taxon>
        <taxon>Euglenozoa</taxon>
        <taxon>Kinetoplastea</taxon>
        <taxon>Metakinetoplastina</taxon>
        <taxon>Trypanosomatida</taxon>
        <taxon>Trypanosomatidae</taxon>
        <taxon>Trypanosoma</taxon>
    </lineage>
</organism>
<keyword evidence="3" id="KW-1185">Reference proteome</keyword>
<reference evidence="2 3" key="1">
    <citation type="journal article" date="2018" name="BMC Genomics">
        <title>Genomic comparison of Trypanosoma conorhini and Trypanosoma rangeli to Trypanosoma cruzi strains of high and low virulence.</title>
        <authorList>
            <person name="Bradwell K.R."/>
            <person name="Koparde V.N."/>
            <person name="Matveyev A.V."/>
            <person name="Serrano M.G."/>
            <person name="Alves J.M."/>
            <person name="Parikh H."/>
            <person name="Huang B."/>
            <person name="Lee V."/>
            <person name="Espinosa-Alvarez O."/>
            <person name="Ortiz P.A."/>
            <person name="Costa-Martins A.G."/>
            <person name="Teixeira M.M."/>
            <person name="Buck G.A."/>
        </authorList>
    </citation>
    <scope>NUCLEOTIDE SEQUENCE [LARGE SCALE GENOMIC DNA]</scope>
    <source>
        <strain evidence="2 3">025E</strain>
    </source>
</reference>
<dbReference type="AlphaFoldDB" id="A0A422PMY3"/>
<name>A0A422PMY3_9TRYP</name>
<feature type="region of interest" description="Disordered" evidence="1">
    <location>
        <begin position="136"/>
        <end position="168"/>
    </location>
</feature>
<dbReference type="EMBL" id="MKKU01000215">
    <property type="protein sequence ID" value="RNF19085.1"/>
    <property type="molecule type" value="Genomic_DNA"/>
</dbReference>
<proteinExistence type="predicted"/>
<feature type="compositionally biased region" description="Polar residues" evidence="1">
    <location>
        <begin position="136"/>
        <end position="161"/>
    </location>
</feature>
<sequence length="223" mass="23385">MGLLLDDEDFAPPRKVTRVERHVLTPAAGDGKEMNATLQERAEEHNSGSSTNHSGGFSAPLEIPLRGGDGMEKMAAFAFGAERASVKLVDASPPRLRERPGVTASQGSLNSSERQRDSPQTVAKCVMAASQSIYVSPDTLPNTSSGSPMTQGAHSSPSCTPDNAPRSPAVVSHVSRTLFVGAAKNLDTPPAATAGAKGTEAAPRPRVQMKLSDFFTKMACAKK</sequence>
<dbReference type="OrthoDB" id="249667at2759"/>
<accession>A0A422PMY3</accession>
<protein>
    <submittedName>
        <fullName evidence="2">Uncharacterized protein</fullName>
    </submittedName>
</protein>
<feature type="region of interest" description="Disordered" evidence="1">
    <location>
        <begin position="90"/>
        <end position="121"/>
    </location>
</feature>